<dbReference type="InterPro" id="IPR049249">
    <property type="entry name" value="DUF6882"/>
</dbReference>
<evidence type="ECO:0000313" key="1">
    <source>
        <dbReference type="EMBL" id="AKK08254.1"/>
    </source>
</evidence>
<dbReference type="AlphaFoldDB" id="A0A0G3H4D4"/>
<dbReference type="OrthoDB" id="4428117at2"/>
<keyword evidence="2" id="KW-1185">Reference proteome</keyword>
<evidence type="ECO:0000313" key="2">
    <source>
        <dbReference type="Proteomes" id="UP000035540"/>
    </source>
</evidence>
<dbReference type="RefSeq" id="WP_047252646.1">
    <property type="nucleotide sequence ID" value="NZ_CP011545.1"/>
</dbReference>
<dbReference type="Pfam" id="PF21813">
    <property type="entry name" value="DUF6882"/>
    <property type="match status" value="1"/>
</dbReference>
<proteinExistence type="predicted"/>
<dbReference type="KEGG" id="cted:CTEST_04025"/>
<accession>A0A0G3H4D4</accession>
<dbReference type="Proteomes" id="UP000035540">
    <property type="component" value="Chromosome"/>
</dbReference>
<dbReference type="EMBL" id="CP011545">
    <property type="protein sequence ID" value="AKK08254.1"/>
    <property type="molecule type" value="Genomic_DNA"/>
</dbReference>
<dbReference type="PATRIC" id="fig|136857.5.peg.796"/>
<reference evidence="1 2" key="1">
    <citation type="journal article" date="2015" name="Genome Announc.">
        <title>Complete Genome Sequence of the Type Strain Corynebacterium testudinoris DSM 44614, Recovered from Necrotic Lesions in the Mouth of a Tortoise.</title>
        <authorList>
            <person name="Ruckert C."/>
            <person name="Kriete M."/>
            <person name="Jaenicke S."/>
            <person name="Winkler A."/>
            <person name="Tauch A."/>
        </authorList>
    </citation>
    <scope>NUCLEOTIDE SEQUENCE [LARGE SCALE GENOMIC DNA]</scope>
    <source>
        <strain evidence="1 2">DSM 44614</strain>
    </source>
</reference>
<name>A0A0G3H4D4_9CORY</name>
<organism evidence="1 2">
    <name type="scientific">Corynebacterium testudinoris</name>
    <dbReference type="NCBI Taxonomy" id="136857"/>
    <lineage>
        <taxon>Bacteria</taxon>
        <taxon>Bacillati</taxon>
        <taxon>Actinomycetota</taxon>
        <taxon>Actinomycetes</taxon>
        <taxon>Mycobacteriales</taxon>
        <taxon>Corynebacteriaceae</taxon>
        <taxon>Corynebacterium</taxon>
    </lineage>
</organism>
<reference evidence="2" key="2">
    <citation type="submission" date="2015-05" db="EMBL/GenBank/DDBJ databases">
        <title>Complete genome sequence of Corynebacterium testudinoris DSM 44614, recovered from necrotic lesions in the mouth of a tortoise.</title>
        <authorList>
            <person name="Ruckert C."/>
            <person name="Albersmeier A."/>
            <person name="Winkler A."/>
            <person name="Tauch A."/>
        </authorList>
    </citation>
    <scope>NUCLEOTIDE SEQUENCE [LARGE SCALE GENOMIC DNA]</scope>
    <source>
        <strain evidence="2">DSM 44614</strain>
    </source>
</reference>
<dbReference type="STRING" id="136857.CTEST_04025"/>
<sequence length="367" mass="39030">MVMTAPTSLADVVSDGALVQPNVDAAWRAQFGAFTDGVEFSGTQVRLHRHAGGPVDLEAIPVATISGGEWTWISPLGEELDIPELRGTVPASDQLIAAARTLHANSPVLLAPTPTETHVVAVRFAPTLAPVLPALSLGFADMPEDTDVRRALRGFATAYDLDTDEADDEVTLSDGTRVTLVDGRVAAISGGMSLAEVRADAFYLAVEHQLLVEGRFPEGLRVEPTIAHSTALLNGSIPAQAIVVATVTDDVWTWGWADPNLPPTSAANLRRFGLDNGIPELFRPQMPAMEAHRLGLVDAIKPILGWWTHSIVRLTEHTVGIVLIDAPELHLPAPTDAAIAATLQAPLPVGLDAVRAEAAYRQRRGLS</sequence>
<gene>
    <name evidence="1" type="ORF">CTEST_04025</name>
</gene>
<protein>
    <submittedName>
        <fullName evidence="1">Uncharacterized protein</fullName>
    </submittedName>
</protein>